<accession>A0A845HI90</accession>
<sequence>MQVYHGRDFVTGQAVFFPMEMLSSGQSRFFDATHKKSLDLIFERRKIGFVALHNLLFGLKRGLPVSHRL</sequence>
<proteinExistence type="predicted"/>
<organism evidence="1 2">
    <name type="scientific">Duganella vulcania</name>
    <dbReference type="NCBI Taxonomy" id="2692166"/>
    <lineage>
        <taxon>Bacteria</taxon>
        <taxon>Pseudomonadati</taxon>
        <taxon>Pseudomonadota</taxon>
        <taxon>Betaproteobacteria</taxon>
        <taxon>Burkholderiales</taxon>
        <taxon>Oxalobacteraceae</taxon>
        <taxon>Telluria group</taxon>
        <taxon>Duganella</taxon>
    </lineage>
</organism>
<name>A0A845HI90_9BURK</name>
<dbReference type="AlphaFoldDB" id="A0A845HI90"/>
<reference evidence="1 2" key="1">
    <citation type="submission" date="2019-12" db="EMBL/GenBank/DDBJ databases">
        <title>Novel species isolated from a subtropical stream in China.</title>
        <authorList>
            <person name="Lu H."/>
        </authorList>
    </citation>
    <scope>NUCLEOTIDE SEQUENCE [LARGE SCALE GENOMIC DNA]</scope>
    <source>
        <strain evidence="1 2">FT107W</strain>
    </source>
</reference>
<comment type="caution">
    <text evidence="1">The sequence shown here is derived from an EMBL/GenBank/DDBJ whole genome shotgun (WGS) entry which is preliminary data.</text>
</comment>
<dbReference type="RefSeq" id="WP_161089347.1">
    <property type="nucleotide sequence ID" value="NZ_WWCV01000010.1"/>
</dbReference>
<keyword evidence="2" id="KW-1185">Reference proteome</keyword>
<dbReference type="Proteomes" id="UP000484875">
    <property type="component" value="Unassembled WGS sequence"/>
</dbReference>
<dbReference type="EMBL" id="WWCV01000010">
    <property type="protein sequence ID" value="MYN16644.1"/>
    <property type="molecule type" value="Genomic_DNA"/>
</dbReference>
<protein>
    <submittedName>
        <fullName evidence="1">Uncharacterized protein</fullName>
    </submittedName>
</protein>
<evidence type="ECO:0000313" key="2">
    <source>
        <dbReference type="Proteomes" id="UP000484875"/>
    </source>
</evidence>
<gene>
    <name evidence="1" type="ORF">GTP81_07755</name>
</gene>
<evidence type="ECO:0000313" key="1">
    <source>
        <dbReference type="EMBL" id="MYN16644.1"/>
    </source>
</evidence>